<comment type="caution">
    <text evidence="1">The sequence shown here is derived from an EMBL/GenBank/DDBJ whole genome shotgun (WGS) entry which is preliminary data.</text>
</comment>
<dbReference type="RefSeq" id="WP_209265191.1">
    <property type="nucleotide sequence ID" value="NZ_JAFFZN010000010.1"/>
</dbReference>
<gene>
    <name evidence="1" type="ORF">JW592_12975</name>
</gene>
<evidence type="ECO:0000313" key="1">
    <source>
        <dbReference type="EMBL" id="MBO8186371.1"/>
    </source>
</evidence>
<organism evidence="1 2">
    <name type="scientific">Streptomyces spirodelae</name>
    <dbReference type="NCBI Taxonomy" id="2812904"/>
    <lineage>
        <taxon>Bacteria</taxon>
        <taxon>Bacillati</taxon>
        <taxon>Actinomycetota</taxon>
        <taxon>Actinomycetes</taxon>
        <taxon>Kitasatosporales</taxon>
        <taxon>Streptomycetaceae</taxon>
        <taxon>Streptomyces</taxon>
    </lineage>
</organism>
<reference evidence="1 2" key="1">
    <citation type="submission" date="2021-02" db="EMBL/GenBank/DDBJ databases">
        <title>Streptomyces spirodelae sp. nov., isolated from duckweed.</title>
        <authorList>
            <person name="Saimee Y."/>
            <person name="Duangmal K."/>
        </authorList>
    </citation>
    <scope>NUCLEOTIDE SEQUENCE [LARGE SCALE GENOMIC DNA]</scope>
    <source>
        <strain evidence="1 2">DW4-2</strain>
    </source>
</reference>
<accession>A0ABS3WTC2</accession>
<protein>
    <submittedName>
        <fullName evidence="1">Uncharacterized protein</fullName>
    </submittedName>
</protein>
<sequence length="67" mass="7269">MQPLDQPGYVRSIVEARDPQLAERTAYQLAVLTSGSEPTEPEPTSDGTYSVWSYATRSRNQAAGIPG</sequence>
<evidence type="ECO:0000313" key="2">
    <source>
        <dbReference type="Proteomes" id="UP001518976"/>
    </source>
</evidence>
<keyword evidence="2" id="KW-1185">Reference proteome</keyword>
<proteinExistence type="predicted"/>
<dbReference type="EMBL" id="JAFFZN010000010">
    <property type="protein sequence ID" value="MBO8186371.1"/>
    <property type="molecule type" value="Genomic_DNA"/>
</dbReference>
<name>A0ABS3WTC2_9ACTN</name>
<dbReference type="Proteomes" id="UP001518976">
    <property type="component" value="Unassembled WGS sequence"/>
</dbReference>